<dbReference type="PANTHER" id="PTHR44019:SF20">
    <property type="entry name" value="WD REPEAT-CONTAINING PROTEIN 55"/>
    <property type="match status" value="1"/>
</dbReference>
<keyword evidence="8" id="KW-1185">Reference proteome</keyword>
<keyword evidence="3" id="KW-0677">Repeat</keyword>
<evidence type="ECO:0000313" key="7">
    <source>
        <dbReference type="EMBL" id="KAF2743636.1"/>
    </source>
</evidence>
<evidence type="ECO:0000256" key="1">
    <source>
        <dbReference type="ARBA" id="ARBA00007625"/>
    </source>
</evidence>
<dbReference type="SUPFAM" id="SSF50978">
    <property type="entry name" value="WD40 repeat-like"/>
    <property type="match status" value="1"/>
</dbReference>
<dbReference type="Proteomes" id="UP000799440">
    <property type="component" value="Unassembled WGS sequence"/>
</dbReference>
<feature type="compositionally biased region" description="Acidic residues" evidence="6">
    <location>
        <begin position="371"/>
        <end position="390"/>
    </location>
</feature>
<evidence type="ECO:0000256" key="2">
    <source>
        <dbReference type="ARBA" id="ARBA00022574"/>
    </source>
</evidence>
<accession>A0A6A6V1F2</accession>
<dbReference type="SMART" id="SM00320">
    <property type="entry name" value="WD40"/>
    <property type="match status" value="3"/>
</dbReference>
<name>A0A6A6V1F2_9PLEO</name>
<dbReference type="OrthoDB" id="2288928at2759"/>
<reference evidence="7" key="1">
    <citation type="journal article" date="2020" name="Stud. Mycol.">
        <title>101 Dothideomycetes genomes: a test case for predicting lifestyles and emergence of pathogens.</title>
        <authorList>
            <person name="Haridas S."/>
            <person name="Albert R."/>
            <person name="Binder M."/>
            <person name="Bloem J."/>
            <person name="Labutti K."/>
            <person name="Salamov A."/>
            <person name="Andreopoulos B."/>
            <person name="Baker S."/>
            <person name="Barry K."/>
            <person name="Bills G."/>
            <person name="Bluhm B."/>
            <person name="Cannon C."/>
            <person name="Castanera R."/>
            <person name="Culley D."/>
            <person name="Daum C."/>
            <person name="Ezra D."/>
            <person name="Gonzalez J."/>
            <person name="Henrissat B."/>
            <person name="Kuo A."/>
            <person name="Liang C."/>
            <person name="Lipzen A."/>
            <person name="Lutzoni F."/>
            <person name="Magnuson J."/>
            <person name="Mondo S."/>
            <person name="Nolan M."/>
            <person name="Ohm R."/>
            <person name="Pangilinan J."/>
            <person name="Park H.-J."/>
            <person name="Ramirez L."/>
            <person name="Alfaro M."/>
            <person name="Sun H."/>
            <person name="Tritt A."/>
            <person name="Yoshinaga Y."/>
            <person name="Zwiers L.-H."/>
            <person name="Turgeon B."/>
            <person name="Goodwin S."/>
            <person name="Spatafora J."/>
            <person name="Crous P."/>
            <person name="Grigoriev I."/>
        </authorList>
    </citation>
    <scope>NUCLEOTIDE SEQUENCE</scope>
    <source>
        <strain evidence="7">CBS 119925</strain>
    </source>
</reference>
<keyword evidence="2" id="KW-0853">WD repeat</keyword>
<proteinExistence type="inferred from homology"/>
<dbReference type="PANTHER" id="PTHR44019">
    <property type="entry name" value="WD REPEAT-CONTAINING PROTEIN 55"/>
    <property type="match status" value="1"/>
</dbReference>
<gene>
    <name evidence="7" type="ORF">M011DRAFT_410195</name>
</gene>
<dbReference type="InterPro" id="IPR036322">
    <property type="entry name" value="WD40_repeat_dom_sf"/>
</dbReference>
<dbReference type="AlphaFoldDB" id="A0A6A6V1F2"/>
<organism evidence="7 8">
    <name type="scientific">Sporormia fimetaria CBS 119925</name>
    <dbReference type="NCBI Taxonomy" id="1340428"/>
    <lineage>
        <taxon>Eukaryota</taxon>
        <taxon>Fungi</taxon>
        <taxon>Dikarya</taxon>
        <taxon>Ascomycota</taxon>
        <taxon>Pezizomycotina</taxon>
        <taxon>Dothideomycetes</taxon>
        <taxon>Pleosporomycetidae</taxon>
        <taxon>Pleosporales</taxon>
        <taxon>Sporormiaceae</taxon>
        <taxon>Sporormia</taxon>
    </lineage>
</organism>
<dbReference type="InterPro" id="IPR050505">
    <property type="entry name" value="WDR55/POC1"/>
</dbReference>
<comment type="similarity">
    <text evidence="1">Belongs to the WD repeat WDR55 family.</text>
</comment>
<evidence type="ECO:0000256" key="4">
    <source>
        <dbReference type="ARBA" id="ARBA00039238"/>
    </source>
</evidence>
<dbReference type="EMBL" id="MU006595">
    <property type="protein sequence ID" value="KAF2743636.1"/>
    <property type="molecule type" value="Genomic_DNA"/>
</dbReference>
<dbReference type="InterPro" id="IPR015943">
    <property type="entry name" value="WD40/YVTN_repeat-like_dom_sf"/>
</dbReference>
<feature type="compositionally biased region" description="Basic residues" evidence="6">
    <location>
        <begin position="394"/>
        <end position="404"/>
    </location>
</feature>
<evidence type="ECO:0000256" key="3">
    <source>
        <dbReference type="ARBA" id="ARBA00022737"/>
    </source>
</evidence>
<protein>
    <recommendedName>
        <fullName evidence="4">WD repeat-containing protein JIP5</fullName>
    </recommendedName>
    <alternativeName>
        <fullName evidence="5">WD repeat-containing protein jip5</fullName>
    </alternativeName>
</protein>
<sequence>MFDTVCTIPLSHDLFAQAIHPTDPIVSVGLASGHVHTYRLPPGASDSSDDEDTTLASETGFGQIETAWKTRRHKGSCRTLGFGYDGRHLYSSGTDGIVKEADVGSGRVTAKIAVPDDVKTGGIDAPTVVHALTPQTLLLATDSSALHLYDLRALGPNKAPKPQQTYHPHSDYISSITPLPPSAESTSGMPKQWVSVGGTTLAVTDVRRGVMVRSEDQEEEMLSTVMVTGLSARGTSVGSKLLVGTGSGVITLWERGVWDDQDERITVDKSPGGGESIDSLELLPAGVGPGGKIVVAGLGNGEVRFVKLGKNQVVGGVKHDEFTHEAVVGLGFDAAGRLVTGGGKMVKVWHEKVDGEGAEEEKDGKRGRESDSEDSEEDSEEEEEEESSDEEEKKKRKKRKRNKGVQKGNGIMGFAGLD</sequence>
<evidence type="ECO:0000313" key="8">
    <source>
        <dbReference type="Proteomes" id="UP000799440"/>
    </source>
</evidence>
<dbReference type="InterPro" id="IPR001680">
    <property type="entry name" value="WD40_rpt"/>
</dbReference>
<evidence type="ECO:0000256" key="5">
    <source>
        <dbReference type="ARBA" id="ARBA00039514"/>
    </source>
</evidence>
<feature type="region of interest" description="Disordered" evidence="6">
    <location>
        <begin position="350"/>
        <end position="418"/>
    </location>
</feature>
<feature type="compositionally biased region" description="Polar residues" evidence="6">
    <location>
        <begin position="162"/>
        <end position="189"/>
    </location>
</feature>
<feature type="region of interest" description="Disordered" evidence="6">
    <location>
        <begin position="159"/>
        <end position="191"/>
    </location>
</feature>
<evidence type="ECO:0000256" key="6">
    <source>
        <dbReference type="SAM" id="MobiDB-lite"/>
    </source>
</evidence>
<dbReference type="Gene3D" id="2.130.10.10">
    <property type="entry name" value="YVTN repeat-like/Quinoprotein amine dehydrogenase"/>
    <property type="match status" value="1"/>
</dbReference>